<dbReference type="RefSeq" id="WP_273554979.1">
    <property type="nucleotide sequence ID" value="NZ_JAQRFI010000020.1"/>
</dbReference>
<dbReference type="EMBL" id="JAQRFI010000020">
    <property type="protein sequence ID" value="MDC9589659.1"/>
    <property type="molecule type" value="Genomic_DNA"/>
</dbReference>
<dbReference type="Proteomes" id="UP001217178">
    <property type="component" value="Unassembled WGS sequence"/>
</dbReference>
<keyword evidence="2" id="KW-1185">Reference proteome</keyword>
<name>A0ABT5LFB6_9GAMM</name>
<accession>A0ABT5LFB6</accession>
<organism evidence="1 2">
    <name type="scientific">Xenorhabdus yunnanensis</name>
    <dbReference type="NCBI Taxonomy" id="3025878"/>
    <lineage>
        <taxon>Bacteria</taxon>
        <taxon>Pseudomonadati</taxon>
        <taxon>Pseudomonadota</taxon>
        <taxon>Gammaproteobacteria</taxon>
        <taxon>Enterobacterales</taxon>
        <taxon>Morganellaceae</taxon>
        <taxon>Xenorhabdus</taxon>
    </lineage>
</organism>
<evidence type="ECO:0000313" key="1">
    <source>
        <dbReference type="EMBL" id="MDC9589659.1"/>
    </source>
</evidence>
<proteinExistence type="predicted"/>
<reference evidence="1 2" key="1">
    <citation type="submission" date="2023-02" db="EMBL/GenBank/DDBJ databases">
        <title>Entomopathogenic bacteria.</title>
        <authorList>
            <person name="Machado R.A."/>
        </authorList>
    </citation>
    <scope>NUCLEOTIDE SEQUENCE [LARGE SCALE GENOMIC DNA]</scope>
    <source>
        <strain evidence="1 2">XENO-10</strain>
    </source>
</reference>
<gene>
    <name evidence="1" type="ORF">PSI23_10210</name>
</gene>
<protein>
    <submittedName>
        <fullName evidence="1">Uncharacterized protein</fullName>
    </submittedName>
</protein>
<comment type="caution">
    <text evidence="1">The sequence shown here is derived from an EMBL/GenBank/DDBJ whole genome shotgun (WGS) entry which is preliminary data.</text>
</comment>
<evidence type="ECO:0000313" key="2">
    <source>
        <dbReference type="Proteomes" id="UP001217178"/>
    </source>
</evidence>
<sequence length="56" mass="6863">MKNKLFCAKKSTQADQFREVFYIEIDECDYIIGQHYFFFFELDEEDEIQKQLGNKK</sequence>